<evidence type="ECO:0000313" key="2">
    <source>
        <dbReference type="EMBL" id="EFA11243.2"/>
    </source>
</evidence>
<organism evidence="2 3">
    <name type="scientific">Tribolium castaneum</name>
    <name type="common">Red flour beetle</name>
    <dbReference type="NCBI Taxonomy" id="7070"/>
    <lineage>
        <taxon>Eukaryota</taxon>
        <taxon>Metazoa</taxon>
        <taxon>Ecdysozoa</taxon>
        <taxon>Arthropoda</taxon>
        <taxon>Hexapoda</taxon>
        <taxon>Insecta</taxon>
        <taxon>Pterygota</taxon>
        <taxon>Neoptera</taxon>
        <taxon>Endopterygota</taxon>
        <taxon>Coleoptera</taxon>
        <taxon>Polyphaga</taxon>
        <taxon>Cucujiformia</taxon>
        <taxon>Tenebrionidae</taxon>
        <taxon>Tenebrionidae incertae sedis</taxon>
        <taxon>Tribolium</taxon>
    </lineage>
</organism>
<evidence type="ECO:0000313" key="3">
    <source>
        <dbReference type="Proteomes" id="UP000007266"/>
    </source>
</evidence>
<dbReference type="HOGENOM" id="CLU_2416165_0_0_1"/>
<dbReference type="Proteomes" id="UP000007266">
    <property type="component" value="Linkage group 1"/>
</dbReference>
<feature type="region of interest" description="Disordered" evidence="1">
    <location>
        <begin position="67"/>
        <end position="112"/>
    </location>
</feature>
<evidence type="ECO:0000256" key="1">
    <source>
        <dbReference type="SAM" id="MobiDB-lite"/>
    </source>
</evidence>
<name>D6W7Q8_TRICA</name>
<sequence length="112" mass="12356">MGLAFSLIRGYIAAYRNGTSVAKRDQGSGTLVESELGNILKTAAVFFCIRLLLRCIIFLGWGPLVLRNRPEGEPADRRGRRRALEETVDSSSESPASEVPSPPPRKIKKKED</sequence>
<feature type="compositionally biased region" description="Low complexity" evidence="1">
    <location>
        <begin position="90"/>
        <end position="99"/>
    </location>
</feature>
<reference evidence="2 3" key="2">
    <citation type="journal article" date="2010" name="Nucleic Acids Res.">
        <title>BeetleBase in 2010: revisions to provide comprehensive genomic information for Tribolium castaneum.</title>
        <authorList>
            <person name="Kim H.S."/>
            <person name="Murphy T."/>
            <person name="Xia J."/>
            <person name="Caragea D."/>
            <person name="Park Y."/>
            <person name="Beeman R.W."/>
            <person name="Lorenzen M.D."/>
            <person name="Butcher S."/>
            <person name="Manak J.R."/>
            <person name="Brown S.J."/>
        </authorList>
    </citation>
    <scope>GENOME REANNOTATION</scope>
    <source>
        <strain evidence="2 3">Georgia GA2</strain>
    </source>
</reference>
<dbReference type="AlphaFoldDB" id="D6W7Q8"/>
<protein>
    <submittedName>
        <fullName evidence="2">Uncharacterized protein</fullName>
    </submittedName>
</protein>
<keyword evidence="3" id="KW-1185">Reference proteome</keyword>
<dbReference type="InParanoid" id="D6W7Q8"/>
<accession>D6W7Q8</accession>
<proteinExistence type="predicted"/>
<reference evidence="2 3" key="1">
    <citation type="journal article" date="2008" name="Nature">
        <title>The genome of the model beetle and pest Tribolium castaneum.</title>
        <authorList>
            <consortium name="Tribolium Genome Sequencing Consortium"/>
            <person name="Richards S."/>
            <person name="Gibbs R.A."/>
            <person name="Weinstock G.M."/>
            <person name="Brown S.J."/>
            <person name="Denell R."/>
            <person name="Beeman R.W."/>
            <person name="Gibbs R."/>
            <person name="Beeman R.W."/>
            <person name="Brown S.J."/>
            <person name="Bucher G."/>
            <person name="Friedrich M."/>
            <person name="Grimmelikhuijzen C.J."/>
            <person name="Klingler M."/>
            <person name="Lorenzen M."/>
            <person name="Richards S."/>
            <person name="Roth S."/>
            <person name="Schroder R."/>
            <person name="Tautz D."/>
            <person name="Zdobnov E.M."/>
            <person name="Muzny D."/>
            <person name="Gibbs R.A."/>
            <person name="Weinstock G.M."/>
            <person name="Attaway T."/>
            <person name="Bell S."/>
            <person name="Buhay C.J."/>
            <person name="Chandrabose M.N."/>
            <person name="Chavez D."/>
            <person name="Clerk-Blankenburg K.P."/>
            <person name="Cree A."/>
            <person name="Dao M."/>
            <person name="Davis C."/>
            <person name="Chacko J."/>
            <person name="Dinh H."/>
            <person name="Dugan-Rocha S."/>
            <person name="Fowler G."/>
            <person name="Garner T.T."/>
            <person name="Garnes J."/>
            <person name="Gnirke A."/>
            <person name="Hawes A."/>
            <person name="Hernandez J."/>
            <person name="Hines S."/>
            <person name="Holder M."/>
            <person name="Hume J."/>
            <person name="Jhangiani S.N."/>
            <person name="Joshi V."/>
            <person name="Khan Z.M."/>
            <person name="Jackson L."/>
            <person name="Kovar C."/>
            <person name="Kowis A."/>
            <person name="Lee S."/>
            <person name="Lewis L.R."/>
            <person name="Margolis J."/>
            <person name="Morgan M."/>
            <person name="Nazareth L.V."/>
            <person name="Nguyen N."/>
            <person name="Okwuonu G."/>
            <person name="Parker D."/>
            <person name="Richards S."/>
            <person name="Ruiz S.J."/>
            <person name="Santibanez J."/>
            <person name="Savard J."/>
            <person name="Scherer S.E."/>
            <person name="Schneider B."/>
            <person name="Sodergren E."/>
            <person name="Tautz D."/>
            <person name="Vattahil S."/>
            <person name="Villasana D."/>
            <person name="White C.S."/>
            <person name="Wright R."/>
            <person name="Park Y."/>
            <person name="Beeman R.W."/>
            <person name="Lord J."/>
            <person name="Oppert B."/>
            <person name="Lorenzen M."/>
            <person name="Brown S."/>
            <person name="Wang L."/>
            <person name="Savard J."/>
            <person name="Tautz D."/>
            <person name="Richards S."/>
            <person name="Weinstock G."/>
            <person name="Gibbs R.A."/>
            <person name="Liu Y."/>
            <person name="Worley K."/>
            <person name="Weinstock G."/>
            <person name="Elsik C.G."/>
            <person name="Reese J.T."/>
            <person name="Elhaik E."/>
            <person name="Landan G."/>
            <person name="Graur D."/>
            <person name="Arensburger P."/>
            <person name="Atkinson P."/>
            <person name="Beeman R.W."/>
            <person name="Beidler J."/>
            <person name="Brown S.J."/>
            <person name="Demuth J.P."/>
            <person name="Drury D.W."/>
            <person name="Du Y.Z."/>
            <person name="Fujiwara H."/>
            <person name="Lorenzen M."/>
            <person name="Maselli V."/>
            <person name="Osanai M."/>
            <person name="Park Y."/>
            <person name="Robertson H.M."/>
            <person name="Tu Z."/>
            <person name="Wang J.J."/>
            <person name="Wang S."/>
            <person name="Richards S."/>
            <person name="Song H."/>
            <person name="Zhang L."/>
            <person name="Sodergren E."/>
            <person name="Werner D."/>
            <person name="Stanke M."/>
            <person name="Morgenstern B."/>
            <person name="Solovyev V."/>
            <person name="Kosarev P."/>
            <person name="Brown G."/>
            <person name="Chen H.C."/>
            <person name="Ermolaeva O."/>
            <person name="Hlavina W."/>
            <person name="Kapustin Y."/>
            <person name="Kiryutin B."/>
            <person name="Kitts P."/>
            <person name="Maglott D."/>
            <person name="Pruitt K."/>
            <person name="Sapojnikov V."/>
            <person name="Souvorov A."/>
            <person name="Mackey A.J."/>
            <person name="Waterhouse R.M."/>
            <person name="Wyder S."/>
            <person name="Zdobnov E.M."/>
            <person name="Zdobnov E.M."/>
            <person name="Wyder S."/>
            <person name="Kriventseva E.V."/>
            <person name="Kadowaki T."/>
            <person name="Bork P."/>
            <person name="Aranda M."/>
            <person name="Bao R."/>
            <person name="Beermann A."/>
            <person name="Berns N."/>
            <person name="Bolognesi R."/>
            <person name="Bonneton F."/>
            <person name="Bopp D."/>
            <person name="Brown S.J."/>
            <person name="Bucher G."/>
            <person name="Butts T."/>
            <person name="Chaumot A."/>
            <person name="Denell R.E."/>
            <person name="Ferrier D.E."/>
            <person name="Friedrich M."/>
            <person name="Gordon C.M."/>
            <person name="Jindra M."/>
            <person name="Klingler M."/>
            <person name="Lan Q."/>
            <person name="Lattorff H.M."/>
            <person name="Laudet V."/>
            <person name="von Levetsow C."/>
            <person name="Liu Z."/>
            <person name="Lutz R."/>
            <person name="Lynch J.A."/>
            <person name="da Fonseca R.N."/>
            <person name="Posnien N."/>
            <person name="Reuter R."/>
            <person name="Roth S."/>
            <person name="Savard J."/>
            <person name="Schinko J.B."/>
            <person name="Schmitt C."/>
            <person name="Schoppmeier M."/>
            <person name="Schroder R."/>
            <person name="Shippy T.D."/>
            <person name="Simonnet F."/>
            <person name="Marques-Souza H."/>
            <person name="Tautz D."/>
            <person name="Tomoyasu Y."/>
            <person name="Trauner J."/>
            <person name="Van der Zee M."/>
            <person name="Vervoort M."/>
            <person name="Wittkopp N."/>
            <person name="Wimmer E.A."/>
            <person name="Yang X."/>
            <person name="Jones A.K."/>
            <person name="Sattelle D.B."/>
            <person name="Ebert P.R."/>
            <person name="Nelson D."/>
            <person name="Scott J.G."/>
            <person name="Beeman R.W."/>
            <person name="Muthukrishnan S."/>
            <person name="Kramer K.J."/>
            <person name="Arakane Y."/>
            <person name="Beeman R.W."/>
            <person name="Zhu Q."/>
            <person name="Hogenkamp D."/>
            <person name="Dixit R."/>
            <person name="Oppert B."/>
            <person name="Jiang H."/>
            <person name="Zou Z."/>
            <person name="Marshall J."/>
            <person name="Elpidina E."/>
            <person name="Vinokurov K."/>
            <person name="Oppert C."/>
            <person name="Zou Z."/>
            <person name="Evans J."/>
            <person name="Lu Z."/>
            <person name="Zhao P."/>
            <person name="Sumathipala N."/>
            <person name="Altincicek B."/>
            <person name="Vilcinskas A."/>
            <person name="Williams M."/>
            <person name="Hultmark D."/>
            <person name="Hetru C."/>
            <person name="Jiang H."/>
            <person name="Grimmelikhuijzen C.J."/>
            <person name="Hauser F."/>
            <person name="Cazzamali G."/>
            <person name="Williamson M."/>
            <person name="Park Y."/>
            <person name="Li B."/>
            <person name="Tanaka Y."/>
            <person name="Predel R."/>
            <person name="Neupert S."/>
            <person name="Schachtner J."/>
            <person name="Verleyen P."/>
            <person name="Raible F."/>
            <person name="Bork P."/>
            <person name="Friedrich M."/>
            <person name="Walden K.K."/>
            <person name="Robertson H.M."/>
            <person name="Angeli S."/>
            <person name="Foret S."/>
            <person name="Bucher G."/>
            <person name="Schuetz S."/>
            <person name="Maleszka R."/>
            <person name="Wimmer E.A."/>
            <person name="Beeman R.W."/>
            <person name="Lorenzen M."/>
            <person name="Tomoyasu Y."/>
            <person name="Miller S.C."/>
            <person name="Grossmann D."/>
            <person name="Bucher G."/>
        </authorList>
    </citation>
    <scope>NUCLEOTIDE SEQUENCE [LARGE SCALE GENOMIC DNA]</scope>
    <source>
        <strain evidence="2 3">Georgia GA2</strain>
    </source>
</reference>
<dbReference type="EMBL" id="KQ971307">
    <property type="protein sequence ID" value="EFA11243.2"/>
    <property type="molecule type" value="Genomic_DNA"/>
</dbReference>
<feature type="compositionally biased region" description="Basic and acidic residues" evidence="1">
    <location>
        <begin position="68"/>
        <end position="85"/>
    </location>
</feature>
<gene>
    <name evidence="2" type="primary">AUGUSTUS-3.0.2_10775</name>
    <name evidence="2" type="ORF">TcasGA2_TC010775</name>
</gene>